<feature type="chain" id="PRO_5015781564" evidence="1">
    <location>
        <begin position="16"/>
        <end position="961"/>
    </location>
</feature>
<dbReference type="GO" id="GO:0030246">
    <property type="term" value="F:carbohydrate binding"/>
    <property type="evidence" value="ECO:0007669"/>
    <property type="project" value="InterPro"/>
</dbReference>
<organism evidence="3 4">
    <name type="scientific">Victivallis vadensis</name>
    <dbReference type="NCBI Taxonomy" id="172901"/>
    <lineage>
        <taxon>Bacteria</taxon>
        <taxon>Pseudomonadati</taxon>
        <taxon>Lentisphaerota</taxon>
        <taxon>Lentisphaeria</taxon>
        <taxon>Victivallales</taxon>
        <taxon>Victivallaceae</taxon>
        <taxon>Victivallis</taxon>
    </lineage>
</organism>
<dbReference type="OrthoDB" id="194129at2"/>
<protein>
    <submittedName>
        <fullName evidence="3">Carbohydrate binding protein with CBM9 domain</fullName>
    </submittedName>
</protein>
<dbReference type="Gene3D" id="2.60.120.260">
    <property type="entry name" value="Galactose-binding domain-like"/>
    <property type="match status" value="1"/>
</dbReference>
<name>A0A2U1B7T0_9BACT</name>
<evidence type="ECO:0000313" key="4">
    <source>
        <dbReference type="Proteomes" id="UP000245959"/>
    </source>
</evidence>
<dbReference type="InterPro" id="IPR017853">
    <property type="entry name" value="GH"/>
</dbReference>
<evidence type="ECO:0000259" key="2">
    <source>
        <dbReference type="Pfam" id="PF06452"/>
    </source>
</evidence>
<dbReference type="CDD" id="cd09621">
    <property type="entry name" value="CBM9_like_5"/>
    <property type="match status" value="1"/>
</dbReference>
<dbReference type="RefSeq" id="WP_116883069.1">
    <property type="nucleotide sequence ID" value="NZ_CABMMC010000083.1"/>
</dbReference>
<dbReference type="AlphaFoldDB" id="A0A2U1B7T0"/>
<dbReference type="Gene3D" id="3.20.20.80">
    <property type="entry name" value="Glycosidases"/>
    <property type="match status" value="1"/>
</dbReference>
<dbReference type="EMBL" id="QEKH01000005">
    <property type="protein sequence ID" value="PVY44744.1"/>
    <property type="molecule type" value="Genomic_DNA"/>
</dbReference>
<dbReference type="Gene3D" id="2.60.40.1190">
    <property type="match status" value="1"/>
</dbReference>
<comment type="caution">
    <text evidence="3">The sequence shown here is derived from an EMBL/GenBank/DDBJ whole genome shotgun (WGS) entry which is preliminary data.</text>
</comment>
<reference evidence="3 4" key="1">
    <citation type="submission" date="2018-04" db="EMBL/GenBank/DDBJ databases">
        <title>Genomic Encyclopedia of Type Strains, Phase IV (KMG-IV): sequencing the most valuable type-strain genomes for metagenomic binning, comparative biology and taxonomic classification.</title>
        <authorList>
            <person name="Goeker M."/>
        </authorList>
    </citation>
    <scope>NUCLEOTIDE SEQUENCE [LARGE SCALE GENOMIC DNA]</scope>
    <source>
        <strain evidence="3 4">DSM 14823</strain>
    </source>
</reference>
<accession>A0A2U1B7T0</accession>
<evidence type="ECO:0000256" key="1">
    <source>
        <dbReference type="SAM" id="SignalP"/>
    </source>
</evidence>
<evidence type="ECO:0000313" key="3">
    <source>
        <dbReference type="EMBL" id="PVY44744.1"/>
    </source>
</evidence>
<dbReference type="Proteomes" id="UP000245959">
    <property type="component" value="Unassembled WGS sequence"/>
</dbReference>
<feature type="domain" description="Carbohydrate-binding" evidence="2">
    <location>
        <begin position="797"/>
        <end position="937"/>
    </location>
</feature>
<dbReference type="InterPro" id="IPR010502">
    <property type="entry name" value="Carb-bd_dom_fam9"/>
</dbReference>
<dbReference type="SUPFAM" id="SSF49344">
    <property type="entry name" value="CBD9-like"/>
    <property type="match status" value="1"/>
</dbReference>
<dbReference type="SUPFAM" id="SSF51445">
    <property type="entry name" value="(Trans)glycosidases"/>
    <property type="match status" value="1"/>
</dbReference>
<proteinExistence type="predicted"/>
<dbReference type="Pfam" id="PF06452">
    <property type="entry name" value="CBM9_1"/>
    <property type="match status" value="1"/>
</dbReference>
<gene>
    <name evidence="3" type="ORF">C8D82_10573</name>
</gene>
<sequence>MKQLLLSVVAGIAVAAWGNNLFPEDTDFETGTQNFRYYRSAEPIRTVSGDAASGNSSLEIDSAVSWAHGRWGYAIRKDTDYTVSFSARRVSGGDTIAFALIGVLDWKQVGFTQFRLTDEWRRYRCRIRTDRAGTVLYPAFLPQGEIVFRIDAIQLEEGSEATPYRHSEAFSIFPSVNGAGSVVHTPEIPRLAVNAFNAGVPPEGQPFTLRVGVPGTEIRRERSFRLEKGKTAVMEFELAEAAEPGYYPAEVEVLDNAGRTVKSSAAPFVVTAPFPPPSREGFFGMQDSSLPQSVLPRIGVSYLRSGFTVWKAMEPREGEFREYAFLPPPELFWHPTIQSEFTPGRVPAWGCKPGSTQADPAKAALFMEQLFRQLRGKTEYLDFINEPDLELRNMPDGAEYYGELLKTAAPIARKYGIRLLAGVSGNRSDFTEKVLTEAHSSIDILGPHPYCSPRSIAADGRYCAPPEQGEFAGSMRYHSELARKYGKEFLIGELGYSLEESIPFHAPEAHRHAAWLARMFLIARSYPECRRLVWFTGLDRWEGGPFLYGIWRTENGIRPLPAVAACAQAAHEIDRADAAELLLDGDIKLLRLRRGNHTSYAVWDSGGKPEKTALRELPAGAAPRSIYGTAVRPGEAAITEAPLYLSENAAGTVLAALLRAIDSRPPLTVRAWLRERNHLKLEVKNRSFSDWKGTVAIPGVLQATILAVPRQSAETVTVKTAAAIPAAFAVKLAGENGKEYRNPVELPAPFEIPKLAVSDLEKFDFVSKLNGPGSIVQQTREHLFPPDPSIPWSGPADLSHRTLLGWDEENLYIFSEVRDDMHRNRNPDHAAWRGDSIQIGIDSHNDADGRNSYGSDDTEFTFALNKKPWNHHAPPTRRTPAEASGVRQFITRSEESGTTVYRIAIPRKLLAPLKLKPGTVFGAALCFNDADEGKVRRYMTFGGGIADRKCPALFQKAVLAE</sequence>
<keyword evidence="1" id="KW-0732">Signal</keyword>
<dbReference type="GeneID" id="78294392"/>
<dbReference type="GO" id="GO:0004553">
    <property type="term" value="F:hydrolase activity, hydrolyzing O-glycosyl compounds"/>
    <property type="evidence" value="ECO:0007669"/>
    <property type="project" value="InterPro"/>
</dbReference>
<dbReference type="GO" id="GO:0016052">
    <property type="term" value="P:carbohydrate catabolic process"/>
    <property type="evidence" value="ECO:0007669"/>
    <property type="project" value="InterPro"/>
</dbReference>
<keyword evidence="4" id="KW-1185">Reference proteome</keyword>
<feature type="signal peptide" evidence="1">
    <location>
        <begin position="1"/>
        <end position="15"/>
    </location>
</feature>